<keyword evidence="7 9" id="KW-0378">Hydrolase</keyword>
<evidence type="ECO:0000256" key="6">
    <source>
        <dbReference type="ARBA" id="ARBA00020337"/>
    </source>
</evidence>
<dbReference type="CDD" id="cd01400">
    <property type="entry name" value="6PGL"/>
    <property type="match status" value="1"/>
</dbReference>
<dbReference type="UniPathway" id="UPA00115">
    <property type="reaction ID" value="UER00409"/>
</dbReference>
<dbReference type="GO" id="GO:0017057">
    <property type="term" value="F:6-phosphogluconolactonase activity"/>
    <property type="evidence" value="ECO:0007669"/>
    <property type="project" value="UniProtKB-UniRule"/>
</dbReference>
<dbReference type="Proteomes" id="UP000031518">
    <property type="component" value="Unassembled WGS sequence"/>
</dbReference>
<evidence type="ECO:0000256" key="7">
    <source>
        <dbReference type="RuleBase" id="RU365095"/>
    </source>
</evidence>
<evidence type="ECO:0000259" key="8">
    <source>
        <dbReference type="Pfam" id="PF01182"/>
    </source>
</evidence>
<dbReference type="PANTHER" id="PTHR11054">
    <property type="entry name" value="6-PHOSPHOGLUCONOLACTONASE"/>
    <property type="match status" value="1"/>
</dbReference>
<evidence type="ECO:0000313" key="10">
    <source>
        <dbReference type="Proteomes" id="UP000031518"/>
    </source>
</evidence>
<accession>A0A0B6X0U1</accession>
<dbReference type="Pfam" id="PF01182">
    <property type="entry name" value="Glucosamine_iso"/>
    <property type="match status" value="1"/>
</dbReference>
<evidence type="ECO:0000313" key="9">
    <source>
        <dbReference type="EMBL" id="CDM66020.1"/>
    </source>
</evidence>
<proteinExistence type="inferred from homology"/>
<reference evidence="9 10" key="1">
    <citation type="submission" date="2013-12" db="EMBL/GenBank/DDBJ databases">
        <authorList>
            <person name="Stott M."/>
        </authorList>
    </citation>
    <scope>NUCLEOTIDE SEQUENCE [LARGE SCALE GENOMIC DNA]</scope>
    <source>
        <strain evidence="9 10">K22</strain>
    </source>
</reference>
<reference evidence="9 10" key="2">
    <citation type="submission" date="2015-01" db="EMBL/GenBank/DDBJ databases">
        <title>Complete genome sequence of Pyrinomonas methylaliphatogenes type strain K22T.</title>
        <authorList>
            <person name="Lee K.C.Y."/>
            <person name="Power J.F."/>
            <person name="Dunfield P.F."/>
            <person name="Morgan X.C."/>
            <person name="Huttenhower C."/>
            <person name="Stott M.B."/>
        </authorList>
    </citation>
    <scope>NUCLEOTIDE SEQUENCE [LARGE SCALE GENOMIC DNA]</scope>
    <source>
        <strain evidence="9 10">K22</strain>
    </source>
</reference>
<comment type="similarity">
    <text evidence="4 7">Belongs to the glucosamine/galactosamine-6-phosphate isomerase family. 6-phosphogluconolactonase subfamily.</text>
</comment>
<dbReference type="InterPro" id="IPR039104">
    <property type="entry name" value="6PGL"/>
</dbReference>
<dbReference type="NCBIfam" id="TIGR01198">
    <property type="entry name" value="pgl"/>
    <property type="match status" value="1"/>
</dbReference>
<name>A0A0B6X0U1_9BACT</name>
<evidence type="ECO:0000256" key="4">
    <source>
        <dbReference type="ARBA" id="ARBA00010662"/>
    </source>
</evidence>
<keyword evidence="10" id="KW-1185">Reference proteome</keyword>
<dbReference type="Gene3D" id="3.40.50.1360">
    <property type="match status" value="1"/>
</dbReference>
<dbReference type="AlphaFoldDB" id="A0A0B6X0U1"/>
<dbReference type="InterPro" id="IPR006148">
    <property type="entry name" value="Glc/Gal-6P_isomerase"/>
</dbReference>
<gene>
    <name evidence="7" type="primary">pgl</name>
    <name evidence="9" type="ORF">PYK22_02029</name>
</gene>
<evidence type="ECO:0000256" key="1">
    <source>
        <dbReference type="ARBA" id="ARBA00000832"/>
    </source>
</evidence>
<feature type="domain" description="Glucosamine/galactosamine-6-phosphate isomerase" evidence="8">
    <location>
        <begin position="15"/>
        <end position="234"/>
    </location>
</feature>
<evidence type="ECO:0000256" key="5">
    <source>
        <dbReference type="ARBA" id="ARBA00013198"/>
    </source>
</evidence>
<dbReference type="EC" id="3.1.1.31" evidence="5 7"/>
<comment type="pathway">
    <text evidence="3 7">Carbohydrate degradation; pentose phosphate pathway; D-ribulose 5-phosphate from D-glucose 6-phosphate (oxidative stage): step 2/3.</text>
</comment>
<dbReference type="GO" id="GO:0006098">
    <property type="term" value="P:pentose-phosphate shunt"/>
    <property type="evidence" value="ECO:0007669"/>
    <property type="project" value="UniProtKB-UniPathway"/>
</dbReference>
<dbReference type="SUPFAM" id="SSF100950">
    <property type="entry name" value="NagB/RpiA/CoA transferase-like"/>
    <property type="match status" value="1"/>
</dbReference>
<dbReference type="InterPro" id="IPR037171">
    <property type="entry name" value="NagB/RpiA_transferase-like"/>
</dbReference>
<evidence type="ECO:0000256" key="3">
    <source>
        <dbReference type="ARBA" id="ARBA00004961"/>
    </source>
</evidence>
<dbReference type="GO" id="GO:0005975">
    <property type="term" value="P:carbohydrate metabolic process"/>
    <property type="evidence" value="ECO:0007669"/>
    <property type="project" value="UniProtKB-UniRule"/>
</dbReference>
<dbReference type="OrthoDB" id="9810967at2"/>
<dbReference type="InterPro" id="IPR005900">
    <property type="entry name" value="6-phosphogluconolactonase_DevB"/>
</dbReference>
<dbReference type="EMBL" id="CBXV010000007">
    <property type="protein sequence ID" value="CDM66020.1"/>
    <property type="molecule type" value="Genomic_DNA"/>
</dbReference>
<comment type="catalytic activity">
    <reaction evidence="1 7">
        <text>6-phospho-D-glucono-1,5-lactone + H2O = 6-phospho-D-gluconate + H(+)</text>
        <dbReference type="Rhea" id="RHEA:12556"/>
        <dbReference type="ChEBI" id="CHEBI:15377"/>
        <dbReference type="ChEBI" id="CHEBI:15378"/>
        <dbReference type="ChEBI" id="CHEBI:57955"/>
        <dbReference type="ChEBI" id="CHEBI:58759"/>
        <dbReference type="EC" id="3.1.1.31"/>
    </reaction>
</comment>
<evidence type="ECO:0000256" key="2">
    <source>
        <dbReference type="ARBA" id="ARBA00002681"/>
    </source>
</evidence>
<organism evidence="9 10">
    <name type="scientific">Pyrinomonas methylaliphatogenes</name>
    <dbReference type="NCBI Taxonomy" id="454194"/>
    <lineage>
        <taxon>Bacteria</taxon>
        <taxon>Pseudomonadati</taxon>
        <taxon>Acidobacteriota</taxon>
        <taxon>Blastocatellia</taxon>
        <taxon>Blastocatellales</taxon>
        <taxon>Pyrinomonadaceae</taxon>
        <taxon>Pyrinomonas</taxon>
    </lineage>
</organism>
<sequence length="246" mass="27572">MTWKMNGRPIEIHPDLQAASRRAAELFVEIARQSIKRDERFDLALSGGSTPRLLYTLLGSEFSSEIDWNRTHLFWADERCVPPDDEESNYRMVHETLLARAPIPISNVHRMRGEEDPNRAAAEYEALLRAHFRGLPRFSLILLGMGADGHTASLFPYSPALDERERLTIATYVEKLKAMRLTLTLRSINNAAHVIFLVAGAEKAPALRAVFDEKTDARSIPAKLVAPTDGDLLWVVDRAAASLLAE</sequence>
<dbReference type="STRING" id="454194.PYK22_02029"/>
<dbReference type="PANTHER" id="PTHR11054:SF0">
    <property type="entry name" value="6-PHOSPHOGLUCONOLACTONASE"/>
    <property type="match status" value="1"/>
</dbReference>
<protein>
    <recommendedName>
        <fullName evidence="6 7">6-phosphogluconolactonase</fullName>
        <shortName evidence="7">6PGL</shortName>
        <ecNumber evidence="5 7">3.1.1.31</ecNumber>
    </recommendedName>
</protein>
<comment type="function">
    <text evidence="2 7">Hydrolysis of 6-phosphogluconolactone to 6-phosphogluconate.</text>
</comment>